<evidence type="ECO:0000256" key="1">
    <source>
        <dbReference type="ARBA" id="ARBA00007884"/>
    </source>
</evidence>
<dbReference type="GO" id="GO:0051082">
    <property type="term" value="F:unfolded protein binding"/>
    <property type="evidence" value="ECO:0007669"/>
    <property type="project" value="TreeGrafter"/>
</dbReference>
<dbReference type="Proteomes" id="UP000295543">
    <property type="component" value="Unassembled WGS sequence"/>
</dbReference>
<accession>A0A4R5U8S7</accession>
<comment type="caution">
    <text evidence="3">The sequence shown here is derived from an EMBL/GenBank/DDBJ whole genome shotgun (WGS) entry which is preliminary data.</text>
</comment>
<dbReference type="SUPFAM" id="SSF49785">
    <property type="entry name" value="Galactose-binding domain-like"/>
    <property type="match status" value="1"/>
</dbReference>
<evidence type="ECO:0000259" key="2">
    <source>
        <dbReference type="Pfam" id="PF08547"/>
    </source>
</evidence>
<dbReference type="PANTHER" id="PTHR13194:SF19">
    <property type="entry name" value="NAD(P)-BINDING ROSSMANN-FOLD SUPERFAMILY PROTEIN"/>
    <property type="match status" value="1"/>
</dbReference>
<dbReference type="OrthoDB" id="442188at2"/>
<keyword evidence="4" id="KW-1185">Reference proteome</keyword>
<organism evidence="3 4">
    <name type="scientific">Luteimonas terrae</name>
    <dbReference type="NCBI Taxonomy" id="1530191"/>
    <lineage>
        <taxon>Bacteria</taxon>
        <taxon>Pseudomonadati</taxon>
        <taxon>Pseudomonadota</taxon>
        <taxon>Gammaproteobacteria</taxon>
        <taxon>Lysobacterales</taxon>
        <taxon>Lysobacteraceae</taxon>
        <taxon>Luteimonas</taxon>
    </lineage>
</organism>
<dbReference type="AlphaFoldDB" id="A0A4R5U8S7"/>
<gene>
    <name evidence="3" type="ORF">E2F49_10165</name>
</gene>
<proteinExistence type="inferred from homology"/>
<dbReference type="Pfam" id="PF08547">
    <property type="entry name" value="CIA30"/>
    <property type="match status" value="1"/>
</dbReference>
<reference evidence="3 4" key="1">
    <citation type="submission" date="2019-03" db="EMBL/GenBank/DDBJ databases">
        <title>Luteimonas zhaokaii sp.nov., isolated from the rectal contents of Plateau pika in Yushu, Qinghai Province, China.</title>
        <authorList>
            <person name="Zhang G."/>
        </authorList>
    </citation>
    <scope>NUCLEOTIDE SEQUENCE [LARGE SCALE GENOMIC DNA]</scope>
    <source>
        <strain evidence="3 4">THG-MD21</strain>
    </source>
</reference>
<dbReference type="InterPro" id="IPR008979">
    <property type="entry name" value="Galactose-bd-like_sf"/>
</dbReference>
<dbReference type="InterPro" id="IPR039131">
    <property type="entry name" value="NDUFAF1"/>
</dbReference>
<dbReference type="RefSeq" id="WP_133393781.1">
    <property type="nucleotide sequence ID" value="NZ_SMTG01000004.1"/>
</dbReference>
<dbReference type="PANTHER" id="PTHR13194">
    <property type="entry name" value="COMPLEX I INTERMEDIATE-ASSOCIATED PROTEIN 30"/>
    <property type="match status" value="1"/>
</dbReference>
<evidence type="ECO:0000313" key="4">
    <source>
        <dbReference type="Proteomes" id="UP000295543"/>
    </source>
</evidence>
<dbReference type="InterPro" id="IPR013857">
    <property type="entry name" value="NADH-UbQ_OxRdtase-assoc_prot30"/>
</dbReference>
<dbReference type="EMBL" id="SMTG01000004">
    <property type="protein sequence ID" value="TDK30708.1"/>
    <property type="molecule type" value="Genomic_DNA"/>
</dbReference>
<comment type="similarity">
    <text evidence="1">Belongs to the CIA30 family.</text>
</comment>
<feature type="domain" description="NADH:ubiquinone oxidoreductase intermediate-associated protein 30" evidence="2">
    <location>
        <begin position="12"/>
        <end position="157"/>
    </location>
</feature>
<name>A0A4R5U8S7_9GAMM</name>
<sequence length="169" mass="18752">MSTSPAFPVGSTDAQWFTRNDDVMGGHSRSRVEVQGGLLRFSGTTSLEDNGGFASIRVRGAFELRDATAMRLRVRGDGRVYQLRLSTDARYRDSRVSWRGDFETRANEWIEATVVFADMVPTWRGTVLDGPALDLSKVEEVGLLIADGQAGDFRLEVEWIRPQPPAGDD</sequence>
<protein>
    <submittedName>
        <fullName evidence="3">CIA30 family protein</fullName>
    </submittedName>
</protein>
<evidence type="ECO:0000313" key="3">
    <source>
        <dbReference type="EMBL" id="TDK30708.1"/>
    </source>
</evidence>
<dbReference type="GO" id="GO:0010257">
    <property type="term" value="P:NADH dehydrogenase complex assembly"/>
    <property type="evidence" value="ECO:0007669"/>
    <property type="project" value="TreeGrafter"/>
</dbReference>